<accession>A0A1J1J6U2</accession>
<name>A0A1J1J6U2_9DIPT</name>
<protein>
    <submittedName>
        <fullName evidence="1">CLUMA_CG021139, isoform A</fullName>
    </submittedName>
</protein>
<proteinExistence type="predicted"/>
<dbReference type="OrthoDB" id="6767782at2759"/>
<sequence>MPYKCYVAIRLDWSICSQQHPLKMKLNVAINLWKRMQCLTTTDEDFRFLFKRLLFENNFPKPLTNRIINNNNNTQIHNNPPTVDVVFRPMVYIEGLSNRIKKIINKKIPNVKFGFKPQNRVKQFFTNLKDKIAKKEKRNLIYQIDCQCNKSYVGQTTQMLHKRLITIYEICHNRMLFNNSMLSECIIFLYELGDSRRKPNNFVYM</sequence>
<keyword evidence="2" id="KW-1185">Reference proteome</keyword>
<evidence type="ECO:0000313" key="2">
    <source>
        <dbReference type="Proteomes" id="UP000183832"/>
    </source>
</evidence>
<dbReference type="Proteomes" id="UP000183832">
    <property type="component" value="Unassembled WGS sequence"/>
</dbReference>
<reference evidence="1 2" key="1">
    <citation type="submission" date="2015-04" db="EMBL/GenBank/DDBJ databases">
        <authorList>
            <person name="Syromyatnikov M.Y."/>
            <person name="Popov V.N."/>
        </authorList>
    </citation>
    <scope>NUCLEOTIDE SEQUENCE [LARGE SCALE GENOMIC DNA]</scope>
</reference>
<dbReference type="AlphaFoldDB" id="A0A1J1J6U2"/>
<dbReference type="EMBL" id="CVRI01000074">
    <property type="protein sequence ID" value="CRL08103.1"/>
    <property type="molecule type" value="Genomic_DNA"/>
</dbReference>
<gene>
    <name evidence="1" type="ORF">CLUMA_CG021139</name>
</gene>
<organism evidence="1 2">
    <name type="scientific">Clunio marinus</name>
    <dbReference type="NCBI Taxonomy" id="568069"/>
    <lineage>
        <taxon>Eukaryota</taxon>
        <taxon>Metazoa</taxon>
        <taxon>Ecdysozoa</taxon>
        <taxon>Arthropoda</taxon>
        <taxon>Hexapoda</taxon>
        <taxon>Insecta</taxon>
        <taxon>Pterygota</taxon>
        <taxon>Neoptera</taxon>
        <taxon>Endopterygota</taxon>
        <taxon>Diptera</taxon>
        <taxon>Nematocera</taxon>
        <taxon>Chironomoidea</taxon>
        <taxon>Chironomidae</taxon>
        <taxon>Clunio</taxon>
    </lineage>
</organism>
<evidence type="ECO:0000313" key="1">
    <source>
        <dbReference type="EMBL" id="CRL08103.1"/>
    </source>
</evidence>